<dbReference type="SUPFAM" id="SSF48371">
    <property type="entry name" value="ARM repeat"/>
    <property type="match status" value="1"/>
</dbReference>
<dbReference type="InterPro" id="IPR011989">
    <property type="entry name" value="ARM-like"/>
</dbReference>
<dbReference type="InterPro" id="IPR001494">
    <property type="entry name" value="Importin-beta_N"/>
</dbReference>
<dbReference type="GO" id="GO:0005643">
    <property type="term" value="C:nuclear pore"/>
    <property type="evidence" value="ECO:0007669"/>
    <property type="project" value="TreeGrafter"/>
</dbReference>
<protein>
    <recommendedName>
        <fullName evidence="8">Importin N-terminal domain-containing protein</fullName>
    </recommendedName>
</protein>
<organism evidence="9 10">
    <name type="scientific">Caligus rogercresseyi</name>
    <name type="common">Sea louse</name>
    <dbReference type="NCBI Taxonomy" id="217165"/>
    <lineage>
        <taxon>Eukaryota</taxon>
        <taxon>Metazoa</taxon>
        <taxon>Ecdysozoa</taxon>
        <taxon>Arthropoda</taxon>
        <taxon>Crustacea</taxon>
        <taxon>Multicrustacea</taxon>
        <taxon>Hexanauplia</taxon>
        <taxon>Copepoda</taxon>
        <taxon>Siphonostomatoida</taxon>
        <taxon>Caligidae</taxon>
        <taxon>Caligus</taxon>
    </lineage>
</organism>
<dbReference type="Gene3D" id="1.25.10.10">
    <property type="entry name" value="Leucine-rich Repeat Variant"/>
    <property type="match status" value="1"/>
</dbReference>
<evidence type="ECO:0000256" key="2">
    <source>
        <dbReference type="ARBA" id="ARBA00004496"/>
    </source>
</evidence>
<evidence type="ECO:0000256" key="6">
    <source>
        <dbReference type="ARBA" id="ARBA00022927"/>
    </source>
</evidence>
<keyword evidence="4" id="KW-0813">Transport</keyword>
<keyword evidence="7" id="KW-0539">Nucleus</keyword>
<dbReference type="EMBL" id="CP045902">
    <property type="protein sequence ID" value="QQP38119.1"/>
    <property type="molecule type" value="Genomic_DNA"/>
</dbReference>
<evidence type="ECO:0000256" key="7">
    <source>
        <dbReference type="ARBA" id="ARBA00023242"/>
    </source>
</evidence>
<dbReference type="PANTHER" id="PTHR12596:SF2">
    <property type="entry name" value="EXPORTIN-7 ISOFORM X1"/>
    <property type="match status" value="1"/>
</dbReference>
<proteinExistence type="inferred from homology"/>
<keyword evidence="5" id="KW-0963">Cytoplasm</keyword>
<gene>
    <name evidence="9" type="ORF">FKW44_018611</name>
</gene>
<dbReference type="GO" id="GO:0031267">
    <property type="term" value="F:small GTPase binding"/>
    <property type="evidence" value="ECO:0007669"/>
    <property type="project" value="InterPro"/>
</dbReference>
<evidence type="ECO:0000256" key="4">
    <source>
        <dbReference type="ARBA" id="ARBA00022448"/>
    </source>
</evidence>
<evidence type="ECO:0000259" key="8">
    <source>
        <dbReference type="Pfam" id="PF03810"/>
    </source>
</evidence>
<comment type="similarity">
    <text evidence="3">Belongs to the exportin family.</text>
</comment>
<keyword evidence="6" id="KW-0653">Protein transport</keyword>
<dbReference type="GO" id="GO:0006611">
    <property type="term" value="P:protein export from nucleus"/>
    <property type="evidence" value="ECO:0007669"/>
    <property type="project" value="TreeGrafter"/>
</dbReference>
<dbReference type="PANTHER" id="PTHR12596">
    <property type="entry name" value="EXPORTIN 4,7-RELATED"/>
    <property type="match status" value="1"/>
</dbReference>
<dbReference type="Pfam" id="PF03810">
    <property type="entry name" value="IBN_N"/>
    <property type="match status" value="1"/>
</dbReference>
<dbReference type="InterPro" id="IPR016024">
    <property type="entry name" value="ARM-type_fold"/>
</dbReference>
<accession>A0A7T8GUM7</accession>
<feature type="domain" description="Importin N-terminal" evidence="8">
    <location>
        <begin position="29"/>
        <end position="84"/>
    </location>
</feature>
<reference evidence="10" key="1">
    <citation type="submission" date="2021-01" db="EMBL/GenBank/DDBJ databases">
        <title>Caligus Genome Assembly.</title>
        <authorList>
            <person name="Gallardo-Escarate C."/>
        </authorList>
    </citation>
    <scope>NUCLEOTIDE SEQUENCE [LARGE SCALE GENOMIC DNA]</scope>
</reference>
<evidence type="ECO:0000256" key="1">
    <source>
        <dbReference type="ARBA" id="ARBA00004123"/>
    </source>
</evidence>
<dbReference type="GO" id="GO:0005049">
    <property type="term" value="F:nuclear export signal receptor activity"/>
    <property type="evidence" value="ECO:0007669"/>
    <property type="project" value="InterPro"/>
</dbReference>
<dbReference type="OrthoDB" id="244158at2759"/>
<dbReference type="InterPro" id="IPR044189">
    <property type="entry name" value="XPO4/7-like"/>
</dbReference>
<name>A0A7T8GUM7_CALRO</name>
<evidence type="ECO:0000256" key="3">
    <source>
        <dbReference type="ARBA" id="ARBA00009466"/>
    </source>
</evidence>
<evidence type="ECO:0000313" key="9">
    <source>
        <dbReference type="EMBL" id="QQP38119.1"/>
    </source>
</evidence>
<sequence>MDEQSEVRELEVLCKQLYESQESSLRSAAEKALVNFQNSPDSLNKCQMLLDHSDSPYSQLLATTTLTKLISRTVQVLSLQQKIDILDPFHLSLRITSRIKCTSTHTNYLVGDVMSDQSVGKRDASFFISALLKAHKACLKFESK</sequence>
<dbReference type="AlphaFoldDB" id="A0A7T8GUM7"/>
<dbReference type="Proteomes" id="UP000595437">
    <property type="component" value="Chromosome 13"/>
</dbReference>
<dbReference type="GO" id="GO:0005737">
    <property type="term" value="C:cytoplasm"/>
    <property type="evidence" value="ECO:0007669"/>
    <property type="project" value="UniProtKB-SubCell"/>
</dbReference>
<evidence type="ECO:0000313" key="10">
    <source>
        <dbReference type="Proteomes" id="UP000595437"/>
    </source>
</evidence>
<keyword evidence="10" id="KW-1185">Reference proteome</keyword>
<comment type="subcellular location">
    <subcellularLocation>
        <location evidence="2">Cytoplasm</location>
    </subcellularLocation>
    <subcellularLocation>
        <location evidence="1">Nucleus</location>
    </subcellularLocation>
</comment>
<evidence type="ECO:0000256" key="5">
    <source>
        <dbReference type="ARBA" id="ARBA00022490"/>
    </source>
</evidence>